<dbReference type="Pfam" id="PF02910">
    <property type="entry name" value="Succ_DH_flav_C"/>
    <property type="match status" value="1"/>
</dbReference>
<keyword evidence="8 13" id="KW-0274">FAD</keyword>
<proteinExistence type="inferred from homology"/>
<protein>
    <recommendedName>
        <fullName evidence="5 11">L-aspartate oxidase</fullName>
        <ecNumber evidence="4 11">1.4.3.16</ecNumber>
    </recommendedName>
</protein>
<feature type="active site" description="Proton acceptor" evidence="12">
    <location>
        <position position="279"/>
    </location>
</feature>
<evidence type="ECO:0000256" key="5">
    <source>
        <dbReference type="ARBA" id="ARBA00021901"/>
    </source>
</evidence>
<reference evidence="16" key="1">
    <citation type="submission" date="2021-01" db="EMBL/GenBank/DDBJ databases">
        <title>Genomic Encyclopedia of Type Strains, Phase IV (KMG-IV): sequencing the most valuable type-strain genomes for metagenomic binning, comparative biology and taxonomic classification.</title>
        <authorList>
            <person name="Goeker M."/>
        </authorList>
    </citation>
    <scope>NUCLEOTIDE SEQUENCE</scope>
    <source>
        <strain evidence="16">DSM 23230</strain>
    </source>
</reference>
<keyword evidence="17" id="KW-1185">Reference proteome</keyword>
<dbReference type="EMBL" id="JAFBDQ010000005">
    <property type="protein sequence ID" value="MBM7556498.1"/>
    <property type="molecule type" value="Genomic_DNA"/>
</dbReference>
<comment type="caution">
    <text evidence="16">The sequence shown here is derived from an EMBL/GenBank/DDBJ whole genome shotgun (WGS) entry which is preliminary data.</text>
</comment>
<dbReference type="GO" id="GO:0033765">
    <property type="term" value="F:steroid dehydrogenase activity, acting on the CH-CH group of donors"/>
    <property type="evidence" value="ECO:0007669"/>
    <property type="project" value="UniProtKB-ARBA"/>
</dbReference>
<keyword evidence="6 13" id="KW-0285">Flavoprotein</keyword>
<comment type="similarity">
    <text evidence="3 13">Belongs to the FAD-dependent oxidoreductase 2 family. NadB subfamily.</text>
</comment>
<dbReference type="InterPro" id="IPR005288">
    <property type="entry name" value="NadB"/>
</dbReference>
<evidence type="ECO:0000256" key="8">
    <source>
        <dbReference type="ARBA" id="ARBA00022827"/>
    </source>
</evidence>
<gene>
    <name evidence="16" type="ORF">JOC47_001341</name>
</gene>
<dbReference type="InterPro" id="IPR036188">
    <property type="entry name" value="FAD/NAD-bd_sf"/>
</dbReference>
<dbReference type="InterPro" id="IPR037099">
    <property type="entry name" value="Fum_R/Succ_DH_flav-like_C_sf"/>
</dbReference>
<evidence type="ECO:0000256" key="10">
    <source>
        <dbReference type="ARBA" id="ARBA00048305"/>
    </source>
</evidence>
<evidence type="ECO:0000256" key="1">
    <source>
        <dbReference type="ARBA" id="ARBA00001974"/>
    </source>
</evidence>
<dbReference type="GO" id="GO:0008734">
    <property type="term" value="F:L-aspartate oxidase activity"/>
    <property type="evidence" value="ECO:0007669"/>
    <property type="project" value="UniProtKB-UniRule"/>
</dbReference>
<feature type="domain" description="FAD-dependent oxidoreductase 2 FAD-binding" evidence="14">
    <location>
        <begin position="10"/>
        <end position="381"/>
    </location>
</feature>
<dbReference type="NCBIfam" id="TIGR00551">
    <property type="entry name" value="nadB"/>
    <property type="match status" value="1"/>
</dbReference>
<dbReference type="GO" id="GO:0034628">
    <property type="term" value="P:'de novo' NAD+ biosynthetic process from L-aspartate"/>
    <property type="evidence" value="ECO:0007669"/>
    <property type="project" value="TreeGrafter"/>
</dbReference>
<organism evidence="16 17">
    <name type="scientific">Halanaerobacter jeridensis</name>
    <dbReference type="NCBI Taxonomy" id="706427"/>
    <lineage>
        <taxon>Bacteria</taxon>
        <taxon>Bacillati</taxon>
        <taxon>Bacillota</taxon>
        <taxon>Clostridia</taxon>
        <taxon>Halanaerobiales</taxon>
        <taxon>Halobacteroidaceae</taxon>
        <taxon>Halanaerobacter</taxon>
    </lineage>
</organism>
<dbReference type="EC" id="1.4.3.16" evidence="4 11"/>
<evidence type="ECO:0000256" key="6">
    <source>
        <dbReference type="ARBA" id="ARBA00022630"/>
    </source>
</evidence>
<evidence type="ECO:0000256" key="12">
    <source>
        <dbReference type="PIRSR" id="PIRSR000171-1"/>
    </source>
</evidence>
<dbReference type="Gene3D" id="1.20.58.100">
    <property type="entry name" value="Fumarate reductase/succinate dehydrogenase flavoprotein-like, C-terminal domain"/>
    <property type="match status" value="1"/>
</dbReference>
<dbReference type="SUPFAM" id="SSF46977">
    <property type="entry name" value="Succinate dehydrogenase/fumarate reductase flavoprotein C-terminal domain"/>
    <property type="match status" value="1"/>
</dbReference>
<dbReference type="FunFam" id="3.90.700.10:FF:000002">
    <property type="entry name" value="L-aspartate oxidase"/>
    <property type="match status" value="1"/>
</dbReference>
<keyword evidence="9 13" id="KW-0560">Oxidoreductase</keyword>
<comment type="pathway">
    <text evidence="2 13">Cofactor biosynthesis; NAD(+) biosynthesis; iminoaspartate from L-aspartate (oxidase route): step 1/1.</text>
</comment>
<dbReference type="AlphaFoldDB" id="A0A938XP36"/>
<dbReference type="Proteomes" id="UP000774000">
    <property type="component" value="Unassembled WGS sequence"/>
</dbReference>
<dbReference type="Gene3D" id="3.50.50.60">
    <property type="entry name" value="FAD/NAD(P)-binding domain"/>
    <property type="match status" value="1"/>
</dbReference>
<evidence type="ECO:0000313" key="17">
    <source>
        <dbReference type="Proteomes" id="UP000774000"/>
    </source>
</evidence>
<name>A0A938XP36_9FIRM</name>
<dbReference type="SUPFAM" id="SSF51905">
    <property type="entry name" value="FAD/NAD(P)-binding domain"/>
    <property type="match status" value="1"/>
</dbReference>
<evidence type="ECO:0000256" key="3">
    <source>
        <dbReference type="ARBA" id="ARBA00008562"/>
    </source>
</evidence>
<comment type="catalytic activity">
    <reaction evidence="10">
        <text>L-aspartate + O2 = iminosuccinate + H2O2</text>
        <dbReference type="Rhea" id="RHEA:25876"/>
        <dbReference type="ChEBI" id="CHEBI:15379"/>
        <dbReference type="ChEBI" id="CHEBI:16240"/>
        <dbReference type="ChEBI" id="CHEBI:29991"/>
        <dbReference type="ChEBI" id="CHEBI:77875"/>
        <dbReference type="EC" id="1.4.3.16"/>
    </reaction>
    <physiologicalReaction direction="left-to-right" evidence="10">
        <dbReference type="Rhea" id="RHEA:25877"/>
    </physiologicalReaction>
</comment>
<evidence type="ECO:0000259" key="15">
    <source>
        <dbReference type="Pfam" id="PF02910"/>
    </source>
</evidence>
<dbReference type="PIRSF" id="PIRSF000171">
    <property type="entry name" value="SDHA_APRA_LASPO"/>
    <property type="match status" value="1"/>
</dbReference>
<accession>A0A938XP36</accession>
<evidence type="ECO:0000256" key="7">
    <source>
        <dbReference type="ARBA" id="ARBA00022642"/>
    </source>
</evidence>
<dbReference type="InterPro" id="IPR015939">
    <property type="entry name" value="Fum_Rdtase/Succ_DH_flav-like_C"/>
</dbReference>
<dbReference type="PRINTS" id="PR00368">
    <property type="entry name" value="FADPNR"/>
</dbReference>
<dbReference type="InterPro" id="IPR003953">
    <property type="entry name" value="FAD-dep_OxRdtase_2_FAD-bd"/>
</dbReference>
<dbReference type="PANTHER" id="PTHR42716">
    <property type="entry name" value="L-ASPARTATE OXIDASE"/>
    <property type="match status" value="1"/>
</dbReference>
<feature type="domain" description="Fumarate reductase/succinate dehydrogenase flavoprotein-like C-terminal" evidence="15">
    <location>
        <begin position="426"/>
        <end position="528"/>
    </location>
</feature>
<dbReference type="SUPFAM" id="SSF56425">
    <property type="entry name" value="Succinate dehydrogenase/fumarate reductase flavoprotein, catalytic domain"/>
    <property type="match status" value="1"/>
</dbReference>
<evidence type="ECO:0000256" key="4">
    <source>
        <dbReference type="ARBA" id="ARBA00012173"/>
    </source>
</evidence>
<dbReference type="Pfam" id="PF00890">
    <property type="entry name" value="FAD_binding_2"/>
    <property type="match status" value="1"/>
</dbReference>
<dbReference type="PANTHER" id="PTHR42716:SF2">
    <property type="entry name" value="L-ASPARTATE OXIDASE, CHLOROPLASTIC"/>
    <property type="match status" value="1"/>
</dbReference>
<evidence type="ECO:0000259" key="14">
    <source>
        <dbReference type="Pfam" id="PF00890"/>
    </source>
</evidence>
<evidence type="ECO:0000313" key="16">
    <source>
        <dbReference type="EMBL" id="MBM7556498.1"/>
    </source>
</evidence>
<evidence type="ECO:0000256" key="13">
    <source>
        <dbReference type="RuleBase" id="RU362049"/>
    </source>
</evidence>
<comment type="cofactor">
    <cofactor evidence="1 13">
        <name>FAD</name>
        <dbReference type="ChEBI" id="CHEBI:57692"/>
    </cofactor>
</comment>
<comment type="function">
    <text evidence="13">Catalyzes the oxidation of L-aspartate to iminoaspartate.</text>
</comment>
<sequence length="535" mass="59822">MNNCKRITTDYLVIGTGIAGLTSALELAEAGEVTVLSKESFAESNTRYAQGGIATAWAKEDSPEMHYQDTIKAGAGLCTPCAVDILVSEAKEQIEKLVAWGVEFDKNNENFALTKEGGHSKSRILHAGGDATGKEISNKLVEQVRQHPQIKGQDNSFVVDLITEDNRCYGAYVYDKEADEYLLYQSRAVILATGGSGQLYSFTSNPEVATGDGIAMAYRAGAEVMDLEMMQFHPTVLNIEDADEFLISEAVRGEGAKLRTANGQRFMSEYHESAELAPRDIVARAIKQELVEQEEDYVYLDLTELGADFIKSRFPTIYQNCLALGIDISQDYIPVKPAAHYFMGGIKINIDAQTSVQRLYACGETACLAVHGANRLASNSLLEGLVYGHRAAEKIKEEDYKLVTEFNFNSAAKINKSDIDLTSLKRKLQNLMMSSVGIIRKQNDLQTALREIEEKLQLLELRLTEVKAWEVQNMLTVAYLIMKSTLLRTESRGAHYRINYPQSRAEWKKHIVIQRQNEWRAEKIEFKETSSFTKN</sequence>
<dbReference type="InterPro" id="IPR027477">
    <property type="entry name" value="Succ_DH/fumarate_Rdtase_cat_sf"/>
</dbReference>
<evidence type="ECO:0000256" key="2">
    <source>
        <dbReference type="ARBA" id="ARBA00004950"/>
    </source>
</evidence>
<evidence type="ECO:0000256" key="11">
    <source>
        <dbReference type="NCBIfam" id="TIGR00551"/>
    </source>
</evidence>
<evidence type="ECO:0000256" key="9">
    <source>
        <dbReference type="ARBA" id="ARBA00023002"/>
    </source>
</evidence>
<dbReference type="Gene3D" id="3.90.700.10">
    <property type="entry name" value="Succinate dehydrogenase/fumarate reductase flavoprotein, catalytic domain"/>
    <property type="match status" value="1"/>
</dbReference>
<comment type="subcellular location">
    <subcellularLocation>
        <location evidence="13">Cytoplasm</location>
    </subcellularLocation>
</comment>
<dbReference type="GO" id="GO:0005737">
    <property type="term" value="C:cytoplasm"/>
    <property type="evidence" value="ECO:0007669"/>
    <property type="project" value="UniProtKB-SubCell"/>
</dbReference>
<keyword evidence="7 13" id="KW-0662">Pyridine nucleotide biosynthesis</keyword>